<keyword evidence="1" id="KW-0732">Signal</keyword>
<accession>A0ABW5SHZ9</accession>
<keyword evidence="3" id="KW-1185">Reference proteome</keyword>
<organism evidence="2 3">
    <name type="scientific">Mesonia sediminis</name>
    <dbReference type="NCBI Taxonomy" id="1703946"/>
    <lineage>
        <taxon>Bacteria</taxon>
        <taxon>Pseudomonadati</taxon>
        <taxon>Bacteroidota</taxon>
        <taxon>Flavobacteriia</taxon>
        <taxon>Flavobacteriales</taxon>
        <taxon>Flavobacteriaceae</taxon>
        <taxon>Mesonia</taxon>
    </lineage>
</organism>
<dbReference type="EMBL" id="JBHULZ010000041">
    <property type="protein sequence ID" value="MFD2698803.1"/>
    <property type="molecule type" value="Genomic_DNA"/>
</dbReference>
<dbReference type="PROSITE" id="PS51257">
    <property type="entry name" value="PROKAR_LIPOPROTEIN"/>
    <property type="match status" value="1"/>
</dbReference>
<proteinExistence type="predicted"/>
<sequence>MKVLNRLVGFGFCLVVVVSSVACDNDDGNAPNQNQCAYQGFSYLDTNNNTSILIPEADLYTDFFISSSNGPEVEIYKTAQPGSFYFLTTTVGLNATGTGTLSLNGNVYNVNVICQRTGNTVGDEMRFDLTANGLEAEFCVIIDRVQ</sequence>
<evidence type="ECO:0000313" key="2">
    <source>
        <dbReference type="EMBL" id="MFD2698803.1"/>
    </source>
</evidence>
<evidence type="ECO:0008006" key="4">
    <source>
        <dbReference type="Google" id="ProtNLM"/>
    </source>
</evidence>
<protein>
    <recommendedName>
        <fullName evidence="4">Lipoprotein</fullName>
    </recommendedName>
</protein>
<dbReference type="Proteomes" id="UP001597357">
    <property type="component" value="Unassembled WGS sequence"/>
</dbReference>
<reference evidence="3" key="1">
    <citation type="journal article" date="2019" name="Int. J. Syst. Evol. Microbiol.">
        <title>The Global Catalogue of Microorganisms (GCM) 10K type strain sequencing project: providing services to taxonomists for standard genome sequencing and annotation.</title>
        <authorList>
            <consortium name="The Broad Institute Genomics Platform"/>
            <consortium name="The Broad Institute Genome Sequencing Center for Infectious Disease"/>
            <person name="Wu L."/>
            <person name="Ma J."/>
        </authorList>
    </citation>
    <scope>NUCLEOTIDE SEQUENCE [LARGE SCALE GENOMIC DNA]</scope>
    <source>
        <strain evidence="3">KCTC 42255</strain>
    </source>
</reference>
<evidence type="ECO:0000313" key="3">
    <source>
        <dbReference type="Proteomes" id="UP001597357"/>
    </source>
</evidence>
<dbReference type="RefSeq" id="WP_379048742.1">
    <property type="nucleotide sequence ID" value="NZ_JBHULZ010000041.1"/>
</dbReference>
<feature type="signal peptide" evidence="1">
    <location>
        <begin position="1"/>
        <end position="22"/>
    </location>
</feature>
<comment type="caution">
    <text evidence="2">The sequence shown here is derived from an EMBL/GenBank/DDBJ whole genome shotgun (WGS) entry which is preliminary data.</text>
</comment>
<evidence type="ECO:0000256" key="1">
    <source>
        <dbReference type="SAM" id="SignalP"/>
    </source>
</evidence>
<name>A0ABW5SHZ9_9FLAO</name>
<gene>
    <name evidence="2" type="ORF">ACFSQ0_12450</name>
</gene>
<feature type="chain" id="PRO_5046598070" description="Lipoprotein" evidence="1">
    <location>
        <begin position="23"/>
        <end position="146"/>
    </location>
</feature>